<dbReference type="PANTHER" id="PTHR43620:SF7">
    <property type="entry name" value="GLYCEROPHOSPHODIESTER PHOSPHODIESTERASE GDPD5-RELATED"/>
    <property type="match status" value="1"/>
</dbReference>
<evidence type="ECO:0000256" key="4">
    <source>
        <dbReference type="ARBA" id="ARBA00022798"/>
    </source>
</evidence>
<dbReference type="GO" id="GO:0008889">
    <property type="term" value="F:glycerophosphodiester phosphodiesterase activity"/>
    <property type="evidence" value="ECO:0007669"/>
    <property type="project" value="UniProtKB-EC"/>
</dbReference>
<dbReference type="AlphaFoldDB" id="A0A9W8M0X2"/>
<organism evidence="9 10">
    <name type="scientific">Coemansia brasiliensis</name>
    <dbReference type="NCBI Taxonomy" id="2650707"/>
    <lineage>
        <taxon>Eukaryota</taxon>
        <taxon>Fungi</taxon>
        <taxon>Fungi incertae sedis</taxon>
        <taxon>Zoopagomycota</taxon>
        <taxon>Kickxellomycotina</taxon>
        <taxon>Kickxellomycetes</taxon>
        <taxon>Kickxellales</taxon>
        <taxon>Kickxellaceae</taxon>
        <taxon>Coemansia</taxon>
    </lineage>
</organism>
<keyword evidence="3 7" id="KW-0732">Signal</keyword>
<dbReference type="EC" id="3.1.4.46" evidence="2"/>
<dbReference type="PANTHER" id="PTHR43620">
    <property type="entry name" value="GLYCEROPHOSPHORYL DIESTER PHOSPHODIESTERASE"/>
    <property type="match status" value="1"/>
</dbReference>
<dbReference type="Gene3D" id="3.20.20.190">
    <property type="entry name" value="Phosphatidylinositol (PI) phosphodiesterase"/>
    <property type="match status" value="1"/>
</dbReference>
<evidence type="ECO:0000313" key="10">
    <source>
        <dbReference type="Proteomes" id="UP001139887"/>
    </source>
</evidence>
<keyword evidence="4" id="KW-0319">Glycerol metabolism</keyword>
<comment type="similarity">
    <text evidence="1">Belongs to the glycerophosphoryl diester phosphodiesterase family.</text>
</comment>
<dbReference type="PROSITE" id="PS51704">
    <property type="entry name" value="GP_PDE"/>
    <property type="match status" value="1"/>
</dbReference>
<feature type="signal peptide" evidence="7">
    <location>
        <begin position="1"/>
        <end position="28"/>
    </location>
</feature>
<comment type="caution">
    <text evidence="9">The sequence shown here is derived from an EMBL/GenBank/DDBJ whole genome shotgun (WGS) entry which is preliminary data.</text>
</comment>
<evidence type="ECO:0000256" key="3">
    <source>
        <dbReference type="ARBA" id="ARBA00022729"/>
    </source>
</evidence>
<reference evidence="9" key="1">
    <citation type="submission" date="2022-07" db="EMBL/GenBank/DDBJ databases">
        <title>Phylogenomic reconstructions and comparative analyses of Kickxellomycotina fungi.</title>
        <authorList>
            <person name="Reynolds N.K."/>
            <person name="Stajich J.E."/>
            <person name="Barry K."/>
            <person name="Grigoriev I.V."/>
            <person name="Crous P."/>
            <person name="Smith M.E."/>
        </authorList>
    </citation>
    <scope>NUCLEOTIDE SEQUENCE</scope>
    <source>
        <strain evidence="9">NRRL 1566</strain>
    </source>
</reference>
<keyword evidence="5" id="KW-0378">Hydrolase</keyword>
<accession>A0A9W8M0X2</accession>
<dbReference type="GO" id="GO:0006071">
    <property type="term" value="P:glycerol metabolic process"/>
    <property type="evidence" value="ECO:0007669"/>
    <property type="project" value="UniProtKB-KW"/>
</dbReference>
<evidence type="ECO:0000256" key="5">
    <source>
        <dbReference type="ARBA" id="ARBA00022801"/>
    </source>
</evidence>
<evidence type="ECO:0000256" key="7">
    <source>
        <dbReference type="SAM" id="SignalP"/>
    </source>
</evidence>
<dbReference type="EMBL" id="JANBUW010000073">
    <property type="protein sequence ID" value="KAJ2849532.1"/>
    <property type="molecule type" value="Genomic_DNA"/>
</dbReference>
<comment type="catalytic activity">
    <reaction evidence="6">
        <text>a sn-glycero-3-phosphodiester + H2O = an alcohol + sn-glycerol 3-phosphate + H(+)</text>
        <dbReference type="Rhea" id="RHEA:12969"/>
        <dbReference type="ChEBI" id="CHEBI:15377"/>
        <dbReference type="ChEBI" id="CHEBI:15378"/>
        <dbReference type="ChEBI" id="CHEBI:30879"/>
        <dbReference type="ChEBI" id="CHEBI:57597"/>
        <dbReference type="ChEBI" id="CHEBI:83408"/>
        <dbReference type="EC" id="3.1.4.46"/>
    </reaction>
</comment>
<gene>
    <name evidence="9" type="ORF">IWW36_002570</name>
</gene>
<proteinExistence type="inferred from homology"/>
<dbReference type="Proteomes" id="UP001139887">
    <property type="component" value="Unassembled WGS sequence"/>
</dbReference>
<evidence type="ECO:0000259" key="8">
    <source>
        <dbReference type="PROSITE" id="PS51704"/>
    </source>
</evidence>
<feature type="chain" id="PRO_5040990226" description="glycerophosphodiester phosphodiesterase" evidence="7">
    <location>
        <begin position="29"/>
        <end position="438"/>
    </location>
</feature>
<sequence>MVSRSSILSLVATVLVTISLIQLYEVWQQPAEALPQPLETVAWKGNATGLANDKVQWNTLSGEQPKLVGHRGEKAFMPEHSRASYWQAALEKADYIEPDLAMTKDGHLVVNHNEWLGSNTNVADIESLAHMRTNKTWTDNGGLIRKDNEWFIVDMTLEQLKQVRIRQDKHYKWRPQHFDGIFEVLTFEEYLQIVRNATIDVGGAFGVIPELKSPKLYNQGRSYSRFFEDRAILTMEHYGWAHVSSPVNRSAHEDLDLQPLRKLPEGTKLGPAAWQSFDLDTAEYLATHTSSVPVVALLESLPWAFTHRGLDRLSQFASIVSPWKDFFMAGAETVFQANGVLWNATEIHKMGGFISPQELVSEIHKRNMSVSPYTFYDSHQDMAYLCQTNSSVGGYCPADKADEFFYFFKQGVDFMFVENIVEANLLRSRYADKLKYGQ</sequence>
<dbReference type="SUPFAM" id="SSF51695">
    <property type="entry name" value="PLC-like phosphodiesterases"/>
    <property type="match status" value="1"/>
</dbReference>
<evidence type="ECO:0000256" key="6">
    <source>
        <dbReference type="ARBA" id="ARBA00047512"/>
    </source>
</evidence>
<evidence type="ECO:0000256" key="2">
    <source>
        <dbReference type="ARBA" id="ARBA00012247"/>
    </source>
</evidence>
<dbReference type="GO" id="GO:0006629">
    <property type="term" value="P:lipid metabolic process"/>
    <property type="evidence" value="ECO:0007669"/>
    <property type="project" value="InterPro"/>
</dbReference>
<name>A0A9W8M0X2_9FUNG</name>
<evidence type="ECO:0000313" key="9">
    <source>
        <dbReference type="EMBL" id="KAJ2849532.1"/>
    </source>
</evidence>
<keyword evidence="10" id="KW-1185">Reference proteome</keyword>
<feature type="domain" description="GP-PDE" evidence="8">
    <location>
        <begin position="65"/>
        <end position="412"/>
    </location>
</feature>
<protein>
    <recommendedName>
        <fullName evidence="2">glycerophosphodiester phosphodiesterase</fullName>
        <ecNumber evidence="2">3.1.4.46</ecNumber>
    </recommendedName>
</protein>
<dbReference type="OrthoDB" id="1058301at2759"/>
<evidence type="ECO:0000256" key="1">
    <source>
        <dbReference type="ARBA" id="ARBA00007277"/>
    </source>
</evidence>
<dbReference type="Pfam" id="PF03009">
    <property type="entry name" value="GDPD"/>
    <property type="match status" value="1"/>
</dbReference>
<dbReference type="InterPro" id="IPR017946">
    <property type="entry name" value="PLC-like_Pdiesterase_TIM-brl"/>
</dbReference>
<dbReference type="InterPro" id="IPR030395">
    <property type="entry name" value="GP_PDE_dom"/>
</dbReference>